<evidence type="ECO:0000256" key="3">
    <source>
        <dbReference type="ARBA" id="ARBA00022475"/>
    </source>
</evidence>
<dbReference type="PANTHER" id="PTHR43163:SF6">
    <property type="entry name" value="DIPEPTIDE TRANSPORT SYSTEM PERMEASE PROTEIN DPPB-RELATED"/>
    <property type="match status" value="1"/>
</dbReference>
<sequence>MGLAKYVIRRLLYMIPLILGISIVVFLVMYAAGDPIQIATAGNPSITEAQRQFLREYYGLNDPIPVQYVRWLDHFLHFDFGKSLYGGKPVNEIISIYFWETLKLQLVSILLAFAISIPIGVYSAVKQRSWFDYIFSGISIAGVSFPVFFLGIIFILVFSYQLGWLPSAGAHGAPQLWPVFGIQNPFLDELAHLAMPATVLTLAGLAYNTRLLRAGMLEVLRQDYIMAARASGIPERKILLKYALKNAIMPLITLLGMSIGFAIAGAPATETVFSWPGLGRAYVTAASRLDFPLIMGITMIITIMILVANLITDISYAAIDPRISID</sequence>
<evidence type="ECO:0000256" key="7">
    <source>
        <dbReference type="RuleBase" id="RU363032"/>
    </source>
</evidence>
<accession>A0A444L6C2</accession>
<protein>
    <submittedName>
        <fullName evidence="9">ABC transporter, permease protein 1 (Cluster 5, nickel/peptides/opines)</fullName>
    </submittedName>
</protein>
<feature type="transmembrane region" description="Helical" evidence="7">
    <location>
        <begin position="12"/>
        <end position="32"/>
    </location>
</feature>
<dbReference type="InterPro" id="IPR035906">
    <property type="entry name" value="MetI-like_sf"/>
</dbReference>
<evidence type="ECO:0000259" key="8">
    <source>
        <dbReference type="PROSITE" id="PS50928"/>
    </source>
</evidence>
<feature type="transmembrane region" description="Helical" evidence="7">
    <location>
        <begin position="289"/>
        <end position="312"/>
    </location>
</feature>
<keyword evidence="5 7" id="KW-1133">Transmembrane helix</keyword>
<organism evidence="9 10">
    <name type="scientific">Methanosuratincola subterraneus</name>
    <dbReference type="NCBI Taxonomy" id="2593994"/>
    <lineage>
        <taxon>Archaea</taxon>
        <taxon>Thermoproteota</taxon>
        <taxon>Methanosuratincolia</taxon>
        <taxon>Candidatus Methanomethylicales</taxon>
        <taxon>Candidatus Methanomethylicaceae</taxon>
        <taxon>Candidatus Methanosuratincola (ex Vanwonterghem et al. 2016)</taxon>
    </lineage>
</organism>
<dbReference type="Pfam" id="PF19300">
    <property type="entry name" value="BPD_transp_1_N"/>
    <property type="match status" value="1"/>
</dbReference>
<dbReference type="AlphaFoldDB" id="A0A444L6C2"/>
<dbReference type="Pfam" id="PF00528">
    <property type="entry name" value="BPD_transp_1"/>
    <property type="match status" value="1"/>
</dbReference>
<evidence type="ECO:0000256" key="2">
    <source>
        <dbReference type="ARBA" id="ARBA00022448"/>
    </source>
</evidence>
<feature type="transmembrane region" description="Helical" evidence="7">
    <location>
        <begin position="137"/>
        <end position="160"/>
    </location>
</feature>
<evidence type="ECO:0000313" key="10">
    <source>
        <dbReference type="Proteomes" id="UP000288215"/>
    </source>
</evidence>
<dbReference type="PANTHER" id="PTHR43163">
    <property type="entry name" value="DIPEPTIDE TRANSPORT SYSTEM PERMEASE PROTEIN DPPB-RELATED"/>
    <property type="match status" value="1"/>
</dbReference>
<keyword evidence="4 7" id="KW-0812">Transmembrane</keyword>
<dbReference type="InterPro" id="IPR045621">
    <property type="entry name" value="BPD_transp_1_N"/>
</dbReference>
<dbReference type="EMBL" id="RXGA01000003">
    <property type="protein sequence ID" value="RWX73106.1"/>
    <property type="molecule type" value="Genomic_DNA"/>
</dbReference>
<evidence type="ECO:0000256" key="5">
    <source>
        <dbReference type="ARBA" id="ARBA00022989"/>
    </source>
</evidence>
<comment type="subcellular location">
    <subcellularLocation>
        <location evidence="1 7">Cell membrane</location>
        <topology evidence="1 7">Multi-pass membrane protein</topology>
    </subcellularLocation>
</comment>
<evidence type="ECO:0000256" key="1">
    <source>
        <dbReference type="ARBA" id="ARBA00004651"/>
    </source>
</evidence>
<comment type="caution">
    <text evidence="9">The sequence shown here is derived from an EMBL/GenBank/DDBJ whole genome shotgun (WGS) entry which is preliminary data.</text>
</comment>
<dbReference type="CDD" id="cd06261">
    <property type="entry name" value="TM_PBP2"/>
    <property type="match status" value="1"/>
</dbReference>
<dbReference type="InterPro" id="IPR000515">
    <property type="entry name" value="MetI-like"/>
</dbReference>
<feature type="transmembrane region" description="Helical" evidence="7">
    <location>
        <begin position="247"/>
        <end position="269"/>
    </location>
</feature>
<dbReference type="GO" id="GO:0055085">
    <property type="term" value="P:transmembrane transport"/>
    <property type="evidence" value="ECO:0007669"/>
    <property type="project" value="InterPro"/>
</dbReference>
<evidence type="ECO:0000313" key="9">
    <source>
        <dbReference type="EMBL" id="RWX73106.1"/>
    </source>
</evidence>
<dbReference type="PROSITE" id="PS50928">
    <property type="entry name" value="ABC_TM1"/>
    <property type="match status" value="1"/>
</dbReference>
<dbReference type="GO" id="GO:0005886">
    <property type="term" value="C:plasma membrane"/>
    <property type="evidence" value="ECO:0007669"/>
    <property type="project" value="UniProtKB-SubCell"/>
</dbReference>
<reference evidence="9 10" key="1">
    <citation type="submission" date="2018-12" db="EMBL/GenBank/DDBJ databases">
        <title>The complete genome of the methanogenic archaea of the candidate phylum Verstraetearchaeota, obtained from the metagenome of underground thermal water.</title>
        <authorList>
            <person name="Kadnikov V.V."/>
            <person name="Mardanov A.V."/>
            <person name="Beletsky A.V."/>
            <person name="Karnachuk O.V."/>
            <person name="Ravin N.V."/>
        </authorList>
    </citation>
    <scope>NUCLEOTIDE SEQUENCE [LARGE SCALE GENOMIC DNA]</scope>
    <source>
        <strain evidence="9">Ch88</strain>
    </source>
</reference>
<evidence type="ECO:0000256" key="4">
    <source>
        <dbReference type="ARBA" id="ARBA00022692"/>
    </source>
</evidence>
<name>A0A444L6C2_METS7</name>
<gene>
    <name evidence="9" type="ORF">Metus_1080</name>
</gene>
<feature type="domain" description="ABC transmembrane type-1" evidence="8">
    <location>
        <begin position="98"/>
        <end position="312"/>
    </location>
</feature>
<comment type="similarity">
    <text evidence="7">Belongs to the binding-protein-dependent transport system permease family.</text>
</comment>
<keyword evidence="2 7" id="KW-0813">Transport</keyword>
<proteinExistence type="inferred from homology"/>
<evidence type="ECO:0000256" key="6">
    <source>
        <dbReference type="ARBA" id="ARBA00023136"/>
    </source>
</evidence>
<feature type="transmembrane region" description="Helical" evidence="7">
    <location>
        <begin position="190"/>
        <end position="207"/>
    </location>
</feature>
<keyword evidence="3" id="KW-1003">Cell membrane</keyword>
<keyword evidence="6 7" id="KW-0472">Membrane</keyword>
<dbReference type="Proteomes" id="UP000288215">
    <property type="component" value="Unassembled WGS sequence"/>
</dbReference>
<dbReference type="Gene3D" id="1.10.3720.10">
    <property type="entry name" value="MetI-like"/>
    <property type="match status" value="1"/>
</dbReference>
<feature type="transmembrane region" description="Helical" evidence="7">
    <location>
        <begin position="106"/>
        <end position="125"/>
    </location>
</feature>
<dbReference type="SUPFAM" id="SSF161098">
    <property type="entry name" value="MetI-like"/>
    <property type="match status" value="1"/>
</dbReference>